<dbReference type="EMBL" id="CP144913">
    <property type="protein sequence ID" value="WXB75736.1"/>
    <property type="molecule type" value="Genomic_DNA"/>
</dbReference>
<evidence type="ECO:0000313" key="5">
    <source>
        <dbReference type="Proteomes" id="UP001382727"/>
    </source>
</evidence>
<protein>
    <submittedName>
        <fullName evidence="4">Polysaccharide pyruvyl transferase family protein</fullName>
    </submittedName>
</protein>
<dbReference type="RefSeq" id="WP_338748494.1">
    <property type="nucleotide sequence ID" value="NZ_CP144913.1"/>
</dbReference>
<dbReference type="InterPro" id="IPR007345">
    <property type="entry name" value="Polysacch_pyruvyl_Trfase"/>
</dbReference>
<accession>A0ABZ2MFC3</accession>
<dbReference type="Pfam" id="PF04230">
    <property type="entry name" value="PS_pyruv_trans"/>
    <property type="match status" value="1"/>
</dbReference>
<feature type="coiled-coil region" evidence="1">
    <location>
        <begin position="459"/>
        <end position="493"/>
    </location>
</feature>
<dbReference type="PANTHER" id="PTHR36836:SF1">
    <property type="entry name" value="COLANIC ACID BIOSYNTHESIS PROTEIN WCAK"/>
    <property type="match status" value="1"/>
</dbReference>
<sequence>MKVVVIGDVSWAGQYHLGDEAMTEAAIDQLKRHGADITLVAGDPELSAEYYQVDTIRRLGFRNVPRPKKITLLSTLESALSGEATVPKAMAPAVDAVRRADALVIAGGGNLNSTGEHHLFERLALTRIAEFFDVPLFVSSQSVGPQLSKDDREIVREIADYSVVFGVRERSSAQLMEGICAEPDKVVLTFDDALLIPQMAASSVPETKITLPRSFVVGSFTYHPGATELPPRDYYYEVAAALDHIVSTCDVDIVLIPHMGVLGPGDTNDRDRLGHARIAEFMVSDRVHQLPMISAAQAVSVTSGAQFTVSTRYHPLVFGPAVGVPAVGLVTSHYSMIRMRGALEHVGMSTLAVPYEAWNGLFGPKVVSAISRDREELKAHLDEVGAASIRYQRAWWDGIAARIRGTGEVMTDDVPTPRTYEWGTPADQDSLAVFAGMHEALNRTRNRLALHAQERRRTAKEQAVQHSQLTQEVERLRKDGQRLRDEGRHLEQELAKSTEAAATAQRSLQRQVDEIRYKQRPPGAAIRDGARRRLRRWRAGT</sequence>
<proteinExistence type="predicted"/>
<dbReference type="Proteomes" id="UP001382727">
    <property type="component" value="Chromosome"/>
</dbReference>
<organism evidence="4 5">
    <name type="scientific">Janibacter alittae</name>
    <dbReference type="NCBI Taxonomy" id="3115209"/>
    <lineage>
        <taxon>Bacteria</taxon>
        <taxon>Bacillati</taxon>
        <taxon>Actinomycetota</taxon>
        <taxon>Actinomycetes</taxon>
        <taxon>Micrococcales</taxon>
        <taxon>Intrasporangiaceae</taxon>
        <taxon>Janibacter</taxon>
    </lineage>
</organism>
<dbReference type="GO" id="GO:0016740">
    <property type="term" value="F:transferase activity"/>
    <property type="evidence" value="ECO:0007669"/>
    <property type="project" value="UniProtKB-KW"/>
</dbReference>
<evidence type="ECO:0000259" key="3">
    <source>
        <dbReference type="Pfam" id="PF04230"/>
    </source>
</evidence>
<keyword evidence="5" id="KW-1185">Reference proteome</keyword>
<evidence type="ECO:0000256" key="2">
    <source>
        <dbReference type="SAM" id="MobiDB-lite"/>
    </source>
</evidence>
<gene>
    <name evidence="4" type="ORF">V1351_12355</name>
</gene>
<evidence type="ECO:0000256" key="1">
    <source>
        <dbReference type="SAM" id="Coils"/>
    </source>
</evidence>
<evidence type="ECO:0000313" key="4">
    <source>
        <dbReference type="EMBL" id="WXB75736.1"/>
    </source>
</evidence>
<keyword evidence="1" id="KW-0175">Coiled coil</keyword>
<name>A0ABZ2MFC3_9MICO</name>
<feature type="domain" description="Polysaccharide pyruvyl transferase" evidence="3">
    <location>
        <begin position="16"/>
        <end position="332"/>
    </location>
</feature>
<feature type="compositionally biased region" description="Basic residues" evidence="2">
    <location>
        <begin position="530"/>
        <end position="541"/>
    </location>
</feature>
<reference evidence="4 5" key="1">
    <citation type="submission" date="2024-02" db="EMBL/GenBank/DDBJ databases">
        <title>Janibacter sp. nov., isolated from gut of marine sandworm.</title>
        <authorList>
            <person name="Kim B."/>
            <person name="Jun M.O."/>
            <person name="Shin N.-R."/>
        </authorList>
    </citation>
    <scope>NUCLEOTIDE SEQUENCE [LARGE SCALE GENOMIC DNA]</scope>
    <source>
        <strain evidence="4 5">A1S7</strain>
    </source>
</reference>
<feature type="region of interest" description="Disordered" evidence="2">
    <location>
        <begin position="494"/>
        <end position="541"/>
    </location>
</feature>
<keyword evidence="4" id="KW-0808">Transferase</keyword>
<dbReference type="PANTHER" id="PTHR36836">
    <property type="entry name" value="COLANIC ACID BIOSYNTHESIS PROTEIN WCAK"/>
    <property type="match status" value="1"/>
</dbReference>